<dbReference type="Proteomes" id="UP000283880">
    <property type="component" value="Unassembled WGS sequence"/>
</dbReference>
<name>A0A413FB67_9FIRM</name>
<gene>
    <name evidence="1" type="ORF">DWV29_19400</name>
</gene>
<comment type="caution">
    <text evidence="1">The sequence shown here is derived from an EMBL/GenBank/DDBJ whole genome shotgun (WGS) entry which is preliminary data.</text>
</comment>
<evidence type="ECO:0000313" key="1">
    <source>
        <dbReference type="EMBL" id="RGX26282.1"/>
    </source>
</evidence>
<dbReference type="RefSeq" id="WP_007716607.1">
    <property type="nucleotide sequence ID" value="NZ_JAWYJI010000120.1"/>
</dbReference>
<dbReference type="OrthoDB" id="7066282at2"/>
<protein>
    <submittedName>
        <fullName evidence="1">Uncharacterized protein</fullName>
    </submittedName>
</protein>
<dbReference type="EMBL" id="QSBM01000016">
    <property type="protein sequence ID" value="RGX26282.1"/>
    <property type="molecule type" value="Genomic_DNA"/>
</dbReference>
<accession>A0A413FB67</accession>
<sequence length="481" mass="51991">MEEKKKHLAVKMAETMVIGANEDLGVTQEYNRQNRSKLWDSKEAKSAYKEKVFNGKRTYRDPVTGKELHIAEKAARNKFHMKTADGKNNSTAWAAHSAEADHIVSLKELHGRVKSNAFLTDRDLKEIANQDANFRATSKHFNAQKQEKSDLVMALDRDSELNKEGKIALVKGKIGAEVHVSADIALHTAKNMGTEFAAGATEALTGALIPLTVEAVSQMCKVASGEKSLGEAAGDMAKYTVGTAVVGGARRLIVDQANFMMANSGNPLFQKIASSGQIGQITAVALIVADSAERYLNGEIDGREFVAEIGEKGTMMVAGMIGGEIGSEIGTFLGLAAGGLVGAAAGKVIGKVLGTVITTAACSGIILVSSAVKDIRETAKHLDDYRKKERELAMIRTEALAEMERQREKFRAICAEEFGRWDETFAEGFDRIMESACEGVYSAKGVAEGLDEILRIFGRSVRFGTVEEYEAQLDSALVLQF</sequence>
<evidence type="ECO:0000313" key="2">
    <source>
        <dbReference type="Proteomes" id="UP000283880"/>
    </source>
</evidence>
<organism evidence="1 2">
    <name type="scientific">Enterocloster asparagiformis</name>
    <dbReference type="NCBI Taxonomy" id="333367"/>
    <lineage>
        <taxon>Bacteria</taxon>
        <taxon>Bacillati</taxon>
        <taxon>Bacillota</taxon>
        <taxon>Clostridia</taxon>
        <taxon>Lachnospirales</taxon>
        <taxon>Lachnospiraceae</taxon>
        <taxon>Enterocloster</taxon>
    </lineage>
</organism>
<dbReference type="AlphaFoldDB" id="A0A413FB67"/>
<reference evidence="1 2" key="1">
    <citation type="submission" date="2018-08" db="EMBL/GenBank/DDBJ databases">
        <title>A genome reference for cultivated species of the human gut microbiota.</title>
        <authorList>
            <person name="Zou Y."/>
            <person name="Xue W."/>
            <person name="Luo G."/>
        </authorList>
    </citation>
    <scope>NUCLEOTIDE SEQUENCE [LARGE SCALE GENOMIC DNA]</scope>
    <source>
        <strain evidence="1 2">AF04-15</strain>
    </source>
</reference>
<proteinExistence type="predicted"/>